<organism evidence="3 4">
    <name type="scientific">Thermococcus radiotolerans</name>
    <dbReference type="NCBI Taxonomy" id="187880"/>
    <lineage>
        <taxon>Archaea</taxon>
        <taxon>Methanobacteriati</taxon>
        <taxon>Methanobacteriota</taxon>
        <taxon>Thermococci</taxon>
        <taxon>Thermococcales</taxon>
        <taxon>Thermococcaceae</taxon>
        <taxon>Thermococcus</taxon>
    </lineage>
</organism>
<dbReference type="PANTHER" id="PTHR35797:SF1">
    <property type="entry name" value="PROTEASE"/>
    <property type="match status" value="1"/>
</dbReference>
<proteinExistence type="predicted"/>
<accession>A0A2Z2N120</accession>
<feature type="transmembrane region" description="Helical" evidence="1">
    <location>
        <begin position="110"/>
        <end position="132"/>
    </location>
</feature>
<dbReference type="OrthoDB" id="28575at2157"/>
<dbReference type="KEGG" id="trl:A3L10_03575"/>
<dbReference type="EMBL" id="CP015106">
    <property type="protein sequence ID" value="ASJ14263.1"/>
    <property type="molecule type" value="Genomic_DNA"/>
</dbReference>
<reference evidence="3 4" key="1">
    <citation type="submission" date="2016-04" db="EMBL/GenBank/DDBJ databases">
        <title>Complete genome sequence of Thermococcus radiotolerans type strain EJ2.</title>
        <authorList>
            <person name="Oger P.M."/>
        </authorList>
    </citation>
    <scope>NUCLEOTIDE SEQUENCE [LARGE SCALE GENOMIC DNA]</scope>
    <source>
        <strain evidence="3 4">EJ2</strain>
    </source>
</reference>
<dbReference type="PANTHER" id="PTHR35797">
    <property type="entry name" value="PROTEASE-RELATED"/>
    <property type="match status" value="1"/>
</dbReference>
<dbReference type="InterPro" id="IPR003675">
    <property type="entry name" value="Rce1/LyrA-like_dom"/>
</dbReference>
<dbReference type="GO" id="GO:0004175">
    <property type="term" value="F:endopeptidase activity"/>
    <property type="evidence" value="ECO:0007669"/>
    <property type="project" value="UniProtKB-ARBA"/>
</dbReference>
<evidence type="ECO:0000313" key="3">
    <source>
        <dbReference type="EMBL" id="ASJ14263.1"/>
    </source>
</evidence>
<keyword evidence="1" id="KW-0472">Membrane</keyword>
<dbReference type="RefSeq" id="WP_088866435.1">
    <property type="nucleotide sequence ID" value="NZ_CP015106.1"/>
</dbReference>
<protein>
    <recommendedName>
        <fullName evidence="2">CAAX prenyl protease 2/Lysostaphin resistance protein A-like domain-containing protein</fullName>
    </recommendedName>
</protein>
<evidence type="ECO:0000259" key="2">
    <source>
        <dbReference type="Pfam" id="PF02517"/>
    </source>
</evidence>
<keyword evidence="1" id="KW-0812">Transmembrane</keyword>
<evidence type="ECO:0000313" key="4">
    <source>
        <dbReference type="Proteomes" id="UP000250085"/>
    </source>
</evidence>
<gene>
    <name evidence="3" type="ORF">A3L10_03575</name>
</gene>
<dbReference type="InterPro" id="IPR042150">
    <property type="entry name" value="MmRce1-like"/>
</dbReference>
<feature type="transmembrane region" description="Helical" evidence="1">
    <location>
        <begin position="175"/>
        <end position="195"/>
    </location>
</feature>
<feature type="domain" description="CAAX prenyl protease 2/Lysostaphin resistance protein A-like" evidence="2">
    <location>
        <begin position="113"/>
        <end position="214"/>
    </location>
</feature>
<feature type="transmembrane region" description="Helical" evidence="1">
    <location>
        <begin position="73"/>
        <end position="95"/>
    </location>
</feature>
<sequence>MKFSKNFELPVFFLLTFAWSWGFWSLGGYTKIALLLAPFGPTLMAFLLTYLTSGKGGVKDLLRKGLSLKFPKVWLIPALLLMPAIIGLSLLIAVMSGEPLPETPLTGNPLTLIVAFFYILVLGGPLAEEFGWRGFALGRLQTKYSALVASLILGVIWGLWHLPLFYAANELYKNVPFPGFVAGTILFSILFTWIFNNTNGSVLTAILLHTSGNWGHFAFPITATQWGSLYSLIINFAVVLVILAVWGTKSMKRESTPSAGP</sequence>
<feature type="transmembrane region" description="Helical" evidence="1">
    <location>
        <begin position="32"/>
        <end position="52"/>
    </location>
</feature>
<feature type="transmembrane region" description="Helical" evidence="1">
    <location>
        <begin position="7"/>
        <end position="26"/>
    </location>
</feature>
<dbReference type="AlphaFoldDB" id="A0A2Z2N120"/>
<name>A0A2Z2N120_9EURY</name>
<dbReference type="GeneID" id="33327897"/>
<feature type="transmembrane region" description="Helical" evidence="1">
    <location>
        <begin position="144"/>
        <end position="163"/>
    </location>
</feature>
<keyword evidence="4" id="KW-1185">Reference proteome</keyword>
<dbReference type="GO" id="GO:0080120">
    <property type="term" value="P:CAAX-box protein maturation"/>
    <property type="evidence" value="ECO:0007669"/>
    <property type="project" value="UniProtKB-ARBA"/>
</dbReference>
<keyword evidence="1" id="KW-1133">Transmembrane helix</keyword>
<dbReference type="Proteomes" id="UP000250085">
    <property type="component" value="Chromosome"/>
</dbReference>
<evidence type="ECO:0000256" key="1">
    <source>
        <dbReference type="SAM" id="Phobius"/>
    </source>
</evidence>
<feature type="transmembrane region" description="Helical" evidence="1">
    <location>
        <begin position="229"/>
        <end position="248"/>
    </location>
</feature>
<dbReference type="Pfam" id="PF02517">
    <property type="entry name" value="Rce1-like"/>
    <property type="match status" value="1"/>
</dbReference>